<reference evidence="2" key="1">
    <citation type="submission" date="2016-11" db="UniProtKB">
        <authorList>
            <consortium name="WormBaseParasite"/>
        </authorList>
    </citation>
    <scope>IDENTIFICATION</scope>
    <source>
        <strain evidence="2">KR3021</strain>
    </source>
</reference>
<evidence type="ECO:0000313" key="2">
    <source>
        <dbReference type="WBParaSite" id="RSKR_0000507700.1"/>
    </source>
</evidence>
<protein>
    <submittedName>
        <fullName evidence="2">YqgF domain-containing protein</fullName>
    </submittedName>
</protein>
<accession>A0AC35TW45</accession>
<dbReference type="Proteomes" id="UP000095286">
    <property type="component" value="Unplaced"/>
</dbReference>
<proteinExistence type="predicted"/>
<sequence length="130" mass="15176">MGRCILFNLNKILFPCISNRFCKGPLKFDREGRTKNIEKLKDLIERRKPRGIAIAAENVDSTRILKTFQEAILELEMDNRIRRDIDLKLVDEDVVHVLSNFEMAENEFSGQSLYPNVKGKQFGRVWTHHS</sequence>
<name>A0AC35TW45_9BILA</name>
<dbReference type="WBParaSite" id="RSKR_0000507700.1">
    <property type="protein sequence ID" value="RSKR_0000507700.1"/>
    <property type="gene ID" value="RSKR_0000507700"/>
</dbReference>
<evidence type="ECO:0000313" key="1">
    <source>
        <dbReference type="Proteomes" id="UP000095286"/>
    </source>
</evidence>
<organism evidence="1 2">
    <name type="scientific">Rhabditophanes sp. KR3021</name>
    <dbReference type="NCBI Taxonomy" id="114890"/>
    <lineage>
        <taxon>Eukaryota</taxon>
        <taxon>Metazoa</taxon>
        <taxon>Ecdysozoa</taxon>
        <taxon>Nematoda</taxon>
        <taxon>Chromadorea</taxon>
        <taxon>Rhabditida</taxon>
        <taxon>Tylenchina</taxon>
        <taxon>Panagrolaimomorpha</taxon>
        <taxon>Strongyloidoidea</taxon>
        <taxon>Alloionematidae</taxon>
        <taxon>Rhabditophanes</taxon>
    </lineage>
</organism>